<name>A0A167HDV7_CALVF</name>
<keyword evidence="3" id="KW-1185">Reference proteome</keyword>
<feature type="compositionally biased region" description="Low complexity" evidence="1">
    <location>
        <begin position="166"/>
        <end position="184"/>
    </location>
</feature>
<feature type="region of interest" description="Disordered" evidence="1">
    <location>
        <begin position="35"/>
        <end position="108"/>
    </location>
</feature>
<evidence type="ECO:0000313" key="3">
    <source>
        <dbReference type="Proteomes" id="UP000076738"/>
    </source>
</evidence>
<dbReference type="AlphaFoldDB" id="A0A167HDV7"/>
<accession>A0A167HDV7</accession>
<protein>
    <submittedName>
        <fullName evidence="2">Uncharacterized protein</fullName>
    </submittedName>
</protein>
<reference evidence="2 3" key="1">
    <citation type="journal article" date="2016" name="Mol. Biol. Evol.">
        <title>Comparative Genomics of Early-Diverging Mushroom-Forming Fungi Provides Insights into the Origins of Lignocellulose Decay Capabilities.</title>
        <authorList>
            <person name="Nagy L.G."/>
            <person name="Riley R."/>
            <person name="Tritt A."/>
            <person name="Adam C."/>
            <person name="Daum C."/>
            <person name="Floudas D."/>
            <person name="Sun H."/>
            <person name="Yadav J.S."/>
            <person name="Pangilinan J."/>
            <person name="Larsson K.H."/>
            <person name="Matsuura K."/>
            <person name="Barry K."/>
            <person name="Labutti K."/>
            <person name="Kuo R."/>
            <person name="Ohm R.A."/>
            <person name="Bhattacharya S.S."/>
            <person name="Shirouzu T."/>
            <person name="Yoshinaga Y."/>
            <person name="Martin F.M."/>
            <person name="Grigoriev I.V."/>
            <person name="Hibbett D.S."/>
        </authorList>
    </citation>
    <scope>NUCLEOTIDE SEQUENCE [LARGE SCALE GENOMIC DNA]</scope>
    <source>
        <strain evidence="2 3">TUFC12733</strain>
    </source>
</reference>
<gene>
    <name evidence="2" type="ORF">CALVIDRAFT_344945</name>
</gene>
<evidence type="ECO:0000313" key="2">
    <source>
        <dbReference type="EMBL" id="KZO91521.1"/>
    </source>
</evidence>
<organism evidence="2 3">
    <name type="scientific">Calocera viscosa (strain TUFC12733)</name>
    <dbReference type="NCBI Taxonomy" id="1330018"/>
    <lineage>
        <taxon>Eukaryota</taxon>
        <taxon>Fungi</taxon>
        <taxon>Dikarya</taxon>
        <taxon>Basidiomycota</taxon>
        <taxon>Agaricomycotina</taxon>
        <taxon>Dacrymycetes</taxon>
        <taxon>Dacrymycetales</taxon>
        <taxon>Dacrymycetaceae</taxon>
        <taxon>Calocera</taxon>
    </lineage>
</organism>
<dbReference type="Proteomes" id="UP000076738">
    <property type="component" value="Unassembled WGS sequence"/>
</dbReference>
<proteinExistence type="predicted"/>
<dbReference type="EMBL" id="KV417322">
    <property type="protein sequence ID" value="KZO91521.1"/>
    <property type="molecule type" value="Genomic_DNA"/>
</dbReference>
<feature type="compositionally biased region" description="Polar residues" evidence="1">
    <location>
        <begin position="53"/>
        <end position="63"/>
    </location>
</feature>
<feature type="region of interest" description="Disordered" evidence="1">
    <location>
        <begin position="163"/>
        <end position="275"/>
    </location>
</feature>
<feature type="compositionally biased region" description="Basic and acidic residues" evidence="1">
    <location>
        <begin position="204"/>
        <end position="215"/>
    </location>
</feature>
<feature type="compositionally biased region" description="Low complexity" evidence="1">
    <location>
        <begin position="40"/>
        <end position="52"/>
    </location>
</feature>
<feature type="compositionally biased region" description="Acidic residues" evidence="1">
    <location>
        <begin position="216"/>
        <end position="234"/>
    </location>
</feature>
<sequence length="275" mass="28291">MIPSTTSSSVDPAGLFGTELTRTNTMVQFSALNLSDAVPSSSGPSESGSGTSDQGSLAQSIASPSHEAANAVEEAAFTPSPALLAASPGLSQIPLPDLAHAPESPATHPNTLVIYPPLGSPVALRSGGTLPVIPELAAHHRELEGDGEEAQEMDVVDMEVDDADSHAPIAPAHEPPAEEAAVIEASDEARGSDVVEAEAATPAERVEMHMSRETDTADSADAESQEIEYIEESSEVTIVGESGEHTEAAEEDGVSEALREAQEASIAQLPTTDAQ</sequence>
<evidence type="ECO:0000256" key="1">
    <source>
        <dbReference type="SAM" id="MobiDB-lite"/>
    </source>
</evidence>